<evidence type="ECO:0000313" key="4">
    <source>
        <dbReference type="EMBL" id="KAK4557780.1"/>
    </source>
</evidence>
<dbReference type="Pfam" id="PF23598">
    <property type="entry name" value="LRR_14"/>
    <property type="match status" value="1"/>
</dbReference>
<dbReference type="Proteomes" id="UP001324115">
    <property type="component" value="Unassembled WGS sequence"/>
</dbReference>
<gene>
    <name evidence="4" type="ORF">RGQ29_007516</name>
</gene>
<dbReference type="InterPro" id="IPR055414">
    <property type="entry name" value="LRR_R13L4/SHOC2-like"/>
</dbReference>
<evidence type="ECO:0000256" key="2">
    <source>
        <dbReference type="SAM" id="MobiDB-lite"/>
    </source>
</evidence>
<dbReference type="PANTHER" id="PTHR47186:SF54">
    <property type="entry name" value="DISEASE RESISTANCE RPP13-LIKE PROTEIN 4"/>
    <property type="match status" value="1"/>
</dbReference>
<dbReference type="InterPro" id="IPR032675">
    <property type="entry name" value="LRR_dom_sf"/>
</dbReference>
<feature type="compositionally biased region" description="Polar residues" evidence="2">
    <location>
        <begin position="91"/>
        <end position="109"/>
    </location>
</feature>
<sequence>MFSSNETQKRPGETSTLPKGEPTVSQTTLETTTTNNSNTATITTNPDNNGNNNGGGGTDRISIHFNHLKKLLEQMKSYLTELKTPSVGLSKENSQKSNSLQTSSGSNGRRSAVGELINVHQSDFFSSCPFYSEIRDFFNGLDGFRKFLLSCFTVFPENAVVKRRIFVYWGLGEGFLQTSGSEEENTPDEIVDKILKEFQEQGLIEPAIKKRKQPQHVKSYRMDPLVRSAATLLSKEAKYFDYDGKGNGLPQLDWTSGLDFAGNPLAKEGVPFQRSQRLCLQKGVVTEKDERRKFSKENKIRPELAGLTKLKDENSGQMKQPSAVLFSKMKTAKVVCLGSWPGSAKSHIEVQGREFLKGLTSMKNLRFLSLQGISRITELPHSIGNHSNLVILDLKECHNLEILSEEIVKLKKLRYLDVSDCHLLADMPKGLGALSELQVLKGFVISNRQQNRRSGTLDDLKELRNLRKLTINTRSKDFPTGIDLSALRELGEKGVLRNLTIVWGPAEPNKAPKLENQMVKEDNQMNKKFPEQLEKLDIQCFPKSTATWVTPESLPNLEKLYIRGGNLATLGKYKWSKVKTLRLKYLNELKTTWIKLQESFPDLEYLEKVKCPGITLCPCDEHGAWMKTI</sequence>
<organism evidence="4 5">
    <name type="scientific">Quercus rubra</name>
    <name type="common">Northern red oak</name>
    <name type="synonym">Quercus borealis</name>
    <dbReference type="NCBI Taxonomy" id="3512"/>
    <lineage>
        <taxon>Eukaryota</taxon>
        <taxon>Viridiplantae</taxon>
        <taxon>Streptophyta</taxon>
        <taxon>Embryophyta</taxon>
        <taxon>Tracheophyta</taxon>
        <taxon>Spermatophyta</taxon>
        <taxon>Magnoliopsida</taxon>
        <taxon>eudicotyledons</taxon>
        <taxon>Gunneridae</taxon>
        <taxon>Pentapetalae</taxon>
        <taxon>rosids</taxon>
        <taxon>fabids</taxon>
        <taxon>Fagales</taxon>
        <taxon>Fagaceae</taxon>
        <taxon>Quercus</taxon>
    </lineage>
</organism>
<feature type="region of interest" description="Disordered" evidence="2">
    <location>
        <begin position="1"/>
        <end position="58"/>
    </location>
</feature>
<feature type="region of interest" description="Disordered" evidence="2">
    <location>
        <begin position="88"/>
        <end position="109"/>
    </location>
</feature>
<keyword evidence="5" id="KW-1185">Reference proteome</keyword>
<dbReference type="PANTHER" id="PTHR47186">
    <property type="entry name" value="LEUCINE-RICH REPEAT-CONTAINING PROTEIN 57"/>
    <property type="match status" value="1"/>
</dbReference>
<protein>
    <recommendedName>
        <fullName evidence="3">Disease resistance R13L4/SHOC-2-like LRR domain-containing protein</fullName>
    </recommendedName>
</protein>
<reference evidence="4 5" key="1">
    <citation type="journal article" date="2023" name="G3 (Bethesda)">
        <title>A haplotype-resolved chromosome-scale genome for Quercus rubra L. provides insights into the genetics of adaptive traits for red oak species.</title>
        <authorList>
            <person name="Kapoor B."/>
            <person name="Jenkins J."/>
            <person name="Schmutz J."/>
            <person name="Zhebentyayeva T."/>
            <person name="Kuelheim C."/>
            <person name="Coggeshall M."/>
            <person name="Heim C."/>
            <person name="Lasky J.R."/>
            <person name="Leites L."/>
            <person name="Islam-Faridi N."/>
            <person name="Romero-Severson J."/>
            <person name="DeLeo V.L."/>
            <person name="Lucas S.M."/>
            <person name="Lazic D."/>
            <person name="Gailing O."/>
            <person name="Carlson J."/>
            <person name="Staton M."/>
        </authorList>
    </citation>
    <scope>NUCLEOTIDE SEQUENCE [LARGE SCALE GENOMIC DNA]</scope>
    <source>
        <strain evidence="4">Pseudo-F2</strain>
    </source>
</reference>
<feature type="compositionally biased region" description="Low complexity" evidence="2">
    <location>
        <begin position="27"/>
        <end position="51"/>
    </location>
</feature>
<feature type="domain" description="Disease resistance R13L4/SHOC-2-like LRR" evidence="3">
    <location>
        <begin position="351"/>
        <end position="563"/>
    </location>
</feature>
<proteinExistence type="predicted"/>
<dbReference type="Gene3D" id="3.80.10.10">
    <property type="entry name" value="Ribonuclease Inhibitor"/>
    <property type="match status" value="1"/>
</dbReference>
<dbReference type="SUPFAM" id="SSF52047">
    <property type="entry name" value="RNI-like"/>
    <property type="match status" value="1"/>
</dbReference>
<keyword evidence="1" id="KW-0677">Repeat</keyword>
<dbReference type="AlphaFoldDB" id="A0AAN7DXJ0"/>
<comment type="caution">
    <text evidence="4">The sequence shown here is derived from an EMBL/GenBank/DDBJ whole genome shotgun (WGS) entry which is preliminary data.</text>
</comment>
<evidence type="ECO:0000256" key="1">
    <source>
        <dbReference type="ARBA" id="ARBA00022737"/>
    </source>
</evidence>
<evidence type="ECO:0000259" key="3">
    <source>
        <dbReference type="Pfam" id="PF23598"/>
    </source>
</evidence>
<name>A0AAN7DXJ0_QUERU</name>
<accession>A0AAN7DXJ0</accession>
<evidence type="ECO:0000313" key="5">
    <source>
        <dbReference type="Proteomes" id="UP001324115"/>
    </source>
</evidence>
<dbReference type="EMBL" id="JAXUIC010000012">
    <property type="protein sequence ID" value="KAK4557780.1"/>
    <property type="molecule type" value="Genomic_DNA"/>
</dbReference>